<protein>
    <recommendedName>
        <fullName evidence="4">ABC transporter permease</fullName>
    </recommendedName>
</protein>
<dbReference type="GO" id="GO:0005886">
    <property type="term" value="C:plasma membrane"/>
    <property type="evidence" value="ECO:0007669"/>
    <property type="project" value="UniProtKB-SubCell"/>
</dbReference>
<keyword evidence="3" id="KW-1185">Reference proteome</keyword>
<feature type="transmembrane region" description="Helical" evidence="1">
    <location>
        <begin position="254"/>
        <end position="274"/>
    </location>
</feature>
<keyword evidence="1" id="KW-1133">Transmembrane helix</keyword>
<dbReference type="EMBL" id="QRUP01000025">
    <property type="protein sequence ID" value="RGR68946.1"/>
    <property type="molecule type" value="Genomic_DNA"/>
</dbReference>
<dbReference type="AlphaFoldDB" id="A0A412FLD4"/>
<gene>
    <name evidence="2" type="ORF">DWY25_15355</name>
</gene>
<reference evidence="2 3" key="1">
    <citation type="submission" date="2018-08" db="EMBL/GenBank/DDBJ databases">
        <title>A genome reference for cultivated species of the human gut microbiota.</title>
        <authorList>
            <person name="Zou Y."/>
            <person name="Xue W."/>
            <person name="Luo G."/>
        </authorList>
    </citation>
    <scope>NUCLEOTIDE SEQUENCE [LARGE SCALE GENOMIC DNA]</scope>
    <source>
        <strain evidence="2 3">AF24-29</strain>
    </source>
</reference>
<accession>A0A412FLD4</accession>
<sequence>MSRMLAAQLYRLRHDKVFWGGLICMVFYALAVLGIAVNGQIRQGYQVALDQLVFYGYGLDSFIPVAGLVLSAVISFFTGTEYSDGTLRNALIVGRTRAEIYLSHVLVSLITALTYNLAYIVIVIVLGGPVFGGFHLSAAALALGILTGMLALTVYSALFTAVSLLCSSRTASAILCLSGVMLSMFLCTYLNMQLQEPPMMEVLEMRDGDSEVKVMENPRYLNPSQRKWAQAVIDVLPSGQSLQLGGLNSAHWPGLPPISLTLIVLVNGAGLARFRRKDIK</sequence>
<keyword evidence="1" id="KW-0812">Transmembrane</keyword>
<dbReference type="Proteomes" id="UP000284178">
    <property type="component" value="Unassembled WGS sequence"/>
</dbReference>
<feature type="transmembrane region" description="Helical" evidence="1">
    <location>
        <begin position="100"/>
        <end position="126"/>
    </location>
</feature>
<dbReference type="Pfam" id="PF12730">
    <property type="entry name" value="ABC2_membrane_4"/>
    <property type="match status" value="1"/>
</dbReference>
<dbReference type="GeneID" id="83016774"/>
<organism evidence="2 3">
    <name type="scientific">Holdemania filiformis</name>
    <dbReference type="NCBI Taxonomy" id="61171"/>
    <lineage>
        <taxon>Bacteria</taxon>
        <taxon>Bacillati</taxon>
        <taxon>Bacillota</taxon>
        <taxon>Erysipelotrichia</taxon>
        <taxon>Erysipelotrichales</taxon>
        <taxon>Erysipelotrichaceae</taxon>
        <taxon>Holdemania</taxon>
    </lineage>
</organism>
<evidence type="ECO:0000313" key="3">
    <source>
        <dbReference type="Proteomes" id="UP000284178"/>
    </source>
</evidence>
<feature type="transmembrane region" description="Helical" evidence="1">
    <location>
        <begin position="61"/>
        <end position="79"/>
    </location>
</feature>
<name>A0A412FLD4_9FIRM</name>
<feature type="transmembrane region" description="Helical" evidence="1">
    <location>
        <begin position="173"/>
        <end position="192"/>
    </location>
</feature>
<keyword evidence="1" id="KW-0472">Membrane</keyword>
<proteinExistence type="predicted"/>
<dbReference type="RefSeq" id="WP_117895962.1">
    <property type="nucleotide sequence ID" value="NZ_CABJCV010000025.1"/>
</dbReference>
<feature type="transmembrane region" description="Helical" evidence="1">
    <location>
        <begin position="138"/>
        <end position="166"/>
    </location>
</feature>
<feature type="transmembrane region" description="Helical" evidence="1">
    <location>
        <begin position="21"/>
        <end position="41"/>
    </location>
</feature>
<evidence type="ECO:0000256" key="1">
    <source>
        <dbReference type="SAM" id="Phobius"/>
    </source>
</evidence>
<comment type="caution">
    <text evidence="2">The sequence shown here is derived from an EMBL/GenBank/DDBJ whole genome shotgun (WGS) entry which is preliminary data.</text>
</comment>
<dbReference type="GO" id="GO:0140359">
    <property type="term" value="F:ABC-type transporter activity"/>
    <property type="evidence" value="ECO:0007669"/>
    <property type="project" value="InterPro"/>
</dbReference>
<evidence type="ECO:0000313" key="2">
    <source>
        <dbReference type="EMBL" id="RGR68946.1"/>
    </source>
</evidence>
<evidence type="ECO:0008006" key="4">
    <source>
        <dbReference type="Google" id="ProtNLM"/>
    </source>
</evidence>